<feature type="chain" id="PRO_5011725124" description="Translocation and assembly module subunit TamA" evidence="11">
    <location>
        <begin position="26"/>
        <end position="577"/>
    </location>
</feature>
<evidence type="ECO:0000256" key="7">
    <source>
        <dbReference type="ARBA" id="ARBA00023136"/>
    </source>
</evidence>
<dbReference type="STRING" id="488533.SAMN04487960_10645"/>
<feature type="domain" description="POTRA" evidence="12">
    <location>
        <begin position="190"/>
        <end position="264"/>
    </location>
</feature>
<dbReference type="GO" id="GO:0009306">
    <property type="term" value="P:protein secretion"/>
    <property type="evidence" value="ECO:0007669"/>
    <property type="project" value="TreeGrafter"/>
</dbReference>
<evidence type="ECO:0000256" key="9">
    <source>
        <dbReference type="ARBA" id="ARBA00033063"/>
    </source>
</evidence>
<dbReference type="EMBL" id="FNNE01000006">
    <property type="protein sequence ID" value="SDX07765.1"/>
    <property type="molecule type" value="Genomic_DNA"/>
</dbReference>
<evidence type="ECO:0000313" key="13">
    <source>
        <dbReference type="EMBL" id="SDX07765.1"/>
    </source>
</evidence>
<evidence type="ECO:0000313" key="14">
    <source>
        <dbReference type="Proteomes" id="UP000199675"/>
    </source>
</evidence>
<evidence type="ECO:0000256" key="6">
    <source>
        <dbReference type="ARBA" id="ARBA00022729"/>
    </source>
</evidence>
<dbReference type="OrthoDB" id="9803054at2"/>
<evidence type="ECO:0000256" key="5">
    <source>
        <dbReference type="ARBA" id="ARBA00022692"/>
    </source>
</evidence>
<dbReference type="InterPro" id="IPR000184">
    <property type="entry name" value="Bac_surfAg_D15"/>
</dbReference>
<dbReference type="PROSITE" id="PS51779">
    <property type="entry name" value="POTRA"/>
    <property type="match status" value="1"/>
</dbReference>
<evidence type="ECO:0000256" key="1">
    <source>
        <dbReference type="ARBA" id="ARBA00004442"/>
    </source>
</evidence>
<evidence type="ECO:0000256" key="2">
    <source>
        <dbReference type="ARBA" id="ARBA00010248"/>
    </source>
</evidence>
<organism evidence="13 14">
    <name type="scientific">Marinobacter mobilis</name>
    <dbReference type="NCBI Taxonomy" id="488533"/>
    <lineage>
        <taxon>Bacteria</taxon>
        <taxon>Pseudomonadati</taxon>
        <taxon>Pseudomonadota</taxon>
        <taxon>Gammaproteobacteria</taxon>
        <taxon>Pseudomonadales</taxon>
        <taxon>Marinobacteraceae</taxon>
        <taxon>Marinobacter</taxon>
    </lineage>
</organism>
<evidence type="ECO:0000256" key="10">
    <source>
        <dbReference type="ARBA" id="ARBA00093548"/>
    </source>
</evidence>
<proteinExistence type="inferred from homology"/>
<dbReference type="Proteomes" id="UP000199675">
    <property type="component" value="Unassembled WGS sequence"/>
</dbReference>
<keyword evidence="6 11" id="KW-0732">Signal</keyword>
<feature type="signal peptide" evidence="11">
    <location>
        <begin position="1"/>
        <end position="25"/>
    </location>
</feature>
<gene>
    <name evidence="13" type="ORF">SAMN04487960_10645</name>
</gene>
<protein>
    <recommendedName>
        <fullName evidence="3">Translocation and assembly module subunit TamA</fullName>
    </recommendedName>
    <alternativeName>
        <fullName evidence="9">Autotransporter assembly factor TamA</fullName>
    </alternativeName>
</protein>
<evidence type="ECO:0000256" key="3">
    <source>
        <dbReference type="ARBA" id="ARBA00015419"/>
    </source>
</evidence>
<dbReference type="GO" id="GO:0097347">
    <property type="term" value="C:TAM protein secretion complex"/>
    <property type="evidence" value="ECO:0007669"/>
    <property type="project" value="TreeGrafter"/>
</dbReference>
<accession>A0A1H2YRU6</accession>
<dbReference type="PANTHER" id="PTHR12815">
    <property type="entry name" value="SORTING AND ASSEMBLY MACHINERY SAMM50 PROTEIN FAMILY MEMBER"/>
    <property type="match status" value="1"/>
</dbReference>
<reference evidence="13 14" key="1">
    <citation type="submission" date="2016-10" db="EMBL/GenBank/DDBJ databases">
        <authorList>
            <person name="de Groot N.N."/>
        </authorList>
    </citation>
    <scope>NUCLEOTIDE SEQUENCE [LARGE SCALE GENOMIC DNA]</scope>
    <source>
        <strain evidence="13 14">CGMCC 1.7059</strain>
    </source>
</reference>
<dbReference type="InterPro" id="IPR035243">
    <property type="entry name" value="TamA_POTRA_Dom_1"/>
</dbReference>
<dbReference type="Pfam" id="PF17243">
    <property type="entry name" value="POTRA_TamA_1"/>
    <property type="match status" value="1"/>
</dbReference>
<name>A0A1H2YRU6_9GAMM</name>
<evidence type="ECO:0000256" key="8">
    <source>
        <dbReference type="ARBA" id="ARBA00023237"/>
    </source>
</evidence>
<comment type="subcellular location">
    <subcellularLocation>
        <location evidence="1">Cell outer membrane</location>
    </subcellularLocation>
</comment>
<dbReference type="AlphaFoldDB" id="A0A1H2YRU6"/>
<comment type="similarity">
    <text evidence="2">Belongs to the TamA family.</text>
</comment>
<dbReference type="RefSeq" id="WP_091813391.1">
    <property type="nucleotide sequence ID" value="NZ_FNNE01000006.1"/>
</dbReference>
<keyword evidence="7" id="KW-0472">Membrane</keyword>
<dbReference type="FunFam" id="2.40.160.50:FF:000012">
    <property type="entry name" value="Outer membrane protein Omp85 family"/>
    <property type="match status" value="1"/>
</dbReference>
<dbReference type="Pfam" id="PF07244">
    <property type="entry name" value="POTRA"/>
    <property type="match status" value="1"/>
</dbReference>
<dbReference type="Gene3D" id="3.10.20.310">
    <property type="entry name" value="membrane protein fhac"/>
    <property type="match status" value="3"/>
</dbReference>
<dbReference type="Pfam" id="PF01103">
    <property type="entry name" value="Omp85"/>
    <property type="match status" value="1"/>
</dbReference>
<evidence type="ECO:0000256" key="4">
    <source>
        <dbReference type="ARBA" id="ARBA00022452"/>
    </source>
</evidence>
<dbReference type="Gene3D" id="2.40.160.50">
    <property type="entry name" value="membrane protein fhac: a member of the omp85/tpsb transporter family"/>
    <property type="match status" value="1"/>
</dbReference>
<dbReference type="InterPro" id="IPR039910">
    <property type="entry name" value="D15-like"/>
</dbReference>
<evidence type="ECO:0000259" key="12">
    <source>
        <dbReference type="PROSITE" id="PS51779"/>
    </source>
</evidence>
<keyword evidence="14" id="KW-1185">Reference proteome</keyword>
<dbReference type="InterPro" id="IPR034746">
    <property type="entry name" value="POTRA"/>
</dbReference>
<dbReference type="InterPro" id="IPR010827">
    <property type="entry name" value="BamA/TamA_POTRA"/>
</dbReference>
<dbReference type="PANTHER" id="PTHR12815:SF47">
    <property type="entry name" value="TRANSLOCATION AND ASSEMBLY MODULE SUBUNIT TAMA"/>
    <property type="match status" value="1"/>
</dbReference>
<keyword evidence="8" id="KW-0998">Cell outer membrane</keyword>
<keyword evidence="5" id="KW-0812">Transmembrane</keyword>
<dbReference type="GO" id="GO:0009279">
    <property type="term" value="C:cell outer membrane"/>
    <property type="evidence" value="ECO:0007669"/>
    <property type="project" value="UniProtKB-SubCell"/>
</dbReference>
<sequence length="577" mass="64439">MPRRTWKPRAVWALLIWLAWSSVLAQQVSVVVQGDYPELQANADAFIGDVEGRSAQRLRRYVPTALTQVREALKALGYYQPELEWTLRDDGLPTVVINVIPGEPVHVRSVTVTIEGPANSDPEFLPVLPDRPAVGDVLHHGHYDALQQLIRNRAIRLGYFDSEYRTHTLAVNPQEGYADITLEFVSGQRYRLGNVDFVGAEAFERELLARFVSIEPGELYHADKIAALNADLSNSGYFAQVLVDASPDEAEDLEIPVSVQLTARAPRSVSAGVGFSTDVGPRLKGTWREHWVNPMGHRRGAETELSEPRQNVSAWYEIPLDPPMTDLIRLSAGYQMEDIEDVQSERLTLGQQWQHELDSGWLQILSLRAEGERYRIGGEPSSFSRLLLPGISYSWLTADSPLDPANGFRTQFDIAGSHRKLLSDVDILHVNVLLKGMVTFWDNHRLLTRFQFGGVATNNFDNVPPSLRFFAGGDQSVRGYAYESLSPRDDNGNLAGGRYLIVGSGEYQYSFAERWRLAAFFDRGNAIDHLTDTLVDGVGIGIRWVSPVGPLKFDIAKGMDENAGGDWRIHFSMGPEL</sequence>
<keyword evidence="4" id="KW-1134">Transmembrane beta strand</keyword>
<evidence type="ECO:0000256" key="11">
    <source>
        <dbReference type="SAM" id="SignalP"/>
    </source>
</evidence>
<comment type="subunit">
    <text evidence="10">Interacts with TamB to form the translocation and assembly module (TAM).</text>
</comment>